<feature type="compositionally biased region" description="Basic and acidic residues" evidence="1">
    <location>
        <begin position="12"/>
        <end position="45"/>
    </location>
</feature>
<dbReference type="PROSITE" id="PS50829">
    <property type="entry name" value="GYF"/>
    <property type="match status" value="1"/>
</dbReference>
<organism evidence="3 4">
    <name type="scientific">Dimorphilus gyrociliatus</name>
    <dbReference type="NCBI Taxonomy" id="2664684"/>
    <lineage>
        <taxon>Eukaryota</taxon>
        <taxon>Metazoa</taxon>
        <taxon>Spiralia</taxon>
        <taxon>Lophotrochozoa</taxon>
        <taxon>Annelida</taxon>
        <taxon>Polychaeta</taxon>
        <taxon>Polychaeta incertae sedis</taxon>
        <taxon>Dinophilidae</taxon>
        <taxon>Dimorphilus</taxon>
    </lineage>
</organism>
<feature type="domain" description="GYF" evidence="2">
    <location>
        <begin position="273"/>
        <end position="329"/>
    </location>
</feature>
<accession>A0A7I8WAJ6</accession>
<sequence>MEKSLKRKVEFDDKNEVIDESEPATRRFKENHTLDSDDEDKDCKNYDVLNEDDIEGQESDPETGFDGETKLTPFNMKEELEEGHFDKQGTYIFEKDKEEVKDAWMDNIDWVRVKEREKNTMEEEDNDEDDSDNELDKRKIFTGMLKIMKPGENVLQALKRLGGNSLNSASARWSKKKPKKTTEESTANKEALLELTGYADEMLTDGETEIYQYTFEKLTHCVKSLEEKMIDKPLPDPQKPVDEDLDIFGDEMSNNESKSIDTEEKKDSDDENGVMWEYKWKESDTELIGPFSSKKMLNWCESGFFKAGALCRKVGSTGGFYPTSRIDFDIYV</sequence>
<feature type="region of interest" description="Disordered" evidence="1">
    <location>
        <begin position="12"/>
        <end position="70"/>
    </location>
</feature>
<evidence type="ECO:0000259" key="2">
    <source>
        <dbReference type="PROSITE" id="PS50829"/>
    </source>
</evidence>
<dbReference type="Proteomes" id="UP000549394">
    <property type="component" value="Unassembled WGS sequence"/>
</dbReference>
<feature type="compositionally biased region" description="Basic and acidic residues" evidence="1">
    <location>
        <begin position="258"/>
        <end position="268"/>
    </location>
</feature>
<dbReference type="EMBL" id="CAJFCJ010000025">
    <property type="protein sequence ID" value="CAD5125157.1"/>
    <property type="molecule type" value="Genomic_DNA"/>
</dbReference>
<dbReference type="Pfam" id="PF02213">
    <property type="entry name" value="GYF"/>
    <property type="match status" value="1"/>
</dbReference>
<reference evidence="3 4" key="1">
    <citation type="submission" date="2020-08" db="EMBL/GenBank/DDBJ databases">
        <authorList>
            <person name="Hejnol A."/>
        </authorList>
    </citation>
    <scope>NUCLEOTIDE SEQUENCE [LARGE SCALE GENOMIC DNA]</scope>
</reference>
<proteinExistence type="predicted"/>
<comment type="caution">
    <text evidence="3">The sequence shown here is derived from an EMBL/GenBank/DDBJ whole genome shotgun (WGS) entry which is preliminary data.</text>
</comment>
<evidence type="ECO:0000313" key="4">
    <source>
        <dbReference type="Proteomes" id="UP000549394"/>
    </source>
</evidence>
<dbReference type="OrthoDB" id="331341at2759"/>
<dbReference type="FunFam" id="3.30.1490.40:FF:000005">
    <property type="entry name" value="CD2 antigen cytoplasmic tail-binding protein 2"/>
    <property type="match status" value="1"/>
</dbReference>
<feature type="region of interest" description="Disordered" evidence="1">
    <location>
        <begin position="249"/>
        <end position="271"/>
    </location>
</feature>
<feature type="region of interest" description="Disordered" evidence="1">
    <location>
        <begin position="167"/>
        <end position="186"/>
    </location>
</feature>
<dbReference type="InterPro" id="IPR003169">
    <property type="entry name" value="GYF"/>
</dbReference>
<feature type="compositionally biased region" description="Acidic residues" evidence="1">
    <location>
        <begin position="49"/>
        <end position="65"/>
    </location>
</feature>
<dbReference type="AlphaFoldDB" id="A0A7I8WAJ6"/>
<gene>
    <name evidence="3" type="ORF">DGYR_LOCUS12589</name>
</gene>
<feature type="region of interest" description="Disordered" evidence="1">
    <location>
        <begin position="115"/>
        <end position="135"/>
    </location>
</feature>
<keyword evidence="4" id="KW-1185">Reference proteome</keyword>
<dbReference type="SUPFAM" id="SSF55277">
    <property type="entry name" value="GYF domain"/>
    <property type="match status" value="1"/>
</dbReference>
<evidence type="ECO:0000256" key="1">
    <source>
        <dbReference type="SAM" id="MobiDB-lite"/>
    </source>
</evidence>
<dbReference type="Gene3D" id="3.30.1490.40">
    <property type="match status" value="1"/>
</dbReference>
<dbReference type="SMART" id="SM00444">
    <property type="entry name" value="GYF"/>
    <property type="match status" value="1"/>
</dbReference>
<feature type="compositionally biased region" description="Acidic residues" evidence="1">
    <location>
        <begin position="122"/>
        <end position="133"/>
    </location>
</feature>
<dbReference type="PANTHER" id="PTHR13138:SF3">
    <property type="entry name" value="CD2 ANTIGEN CYTOPLASMIC TAIL-BINDING PROTEIN 2"/>
    <property type="match status" value="1"/>
</dbReference>
<name>A0A7I8WAJ6_9ANNE</name>
<protein>
    <submittedName>
        <fullName evidence="3">DgyrCDS13400</fullName>
    </submittedName>
</protein>
<dbReference type="InterPro" id="IPR035445">
    <property type="entry name" value="GYF-like_dom_sf"/>
</dbReference>
<dbReference type="PANTHER" id="PTHR13138">
    <property type="entry name" value="PROTEIN LIN1"/>
    <property type="match status" value="1"/>
</dbReference>
<dbReference type="GO" id="GO:0005682">
    <property type="term" value="C:U5 snRNP"/>
    <property type="evidence" value="ECO:0007669"/>
    <property type="project" value="InterPro"/>
</dbReference>
<dbReference type="InterPro" id="IPR039905">
    <property type="entry name" value="CD2BP2/Lin1"/>
</dbReference>
<evidence type="ECO:0000313" key="3">
    <source>
        <dbReference type="EMBL" id="CAD5125157.1"/>
    </source>
</evidence>